<dbReference type="OrthoDB" id="1814733at2759"/>
<accession>A0A660KMT8</accession>
<dbReference type="Proteomes" id="UP000327013">
    <property type="component" value="Chromosome 4"/>
</dbReference>
<keyword evidence="1" id="KW-0732">Signal</keyword>
<dbReference type="PANTHER" id="PTHR31204:SF1">
    <property type="entry name" value="SIGMA INTRACELLULAR RECEPTOR 2"/>
    <property type="match status" value="1"/>
</dbReference>
<reference evidence="2 3" key="1">
    <citation type="submission" date="2019-06" db="EMBL/GenBank/DDBJ databases">
        <title>A chromosomal-level reference genome of Carpinus fangiana (Coryloideae, Betulaceae).</title>
        <authorList>
            <person name="Yang X."/>
            <person name="Wang Z."/>
            <person name="Zhang L."/>
            <person name="Hao G."/>
            <person name="Liu J."/>
            <person name="Yang Y."/>
        </authorList>
    </citation>
    <scope>NUCLEOTIDE SEQUENCE [LARGE SCALE GENOMIC DNA]</scope>
    <source>
        <strain evidence="2">Cfa_2016G</strain>
        <tissue evidence="2">Leaf</tissue>
    </source>
</reference>
<dbReference type="EMBL" id="CM017324">
    <property type="protein sequence ID" value="KAE8037702.1"/>
    <property type="molecule type" value="Genomic_DNA"/>
</dbReference>
<organism evidence="2 3">
    <name type="scientific">Carpinus fangiana</name>
    <dbReference type="NCBI Taxonomy" id="176857"/>
    <lineage>
        <taxon>Eukaryota</taxon>
        <taxon>Viridiplantae</taxon>
        <taxon>Streptophyta</taxon>
        <taxon>Embryophyta</taxon>
        <taxon>Tracheophyta</taxon>
        <taxon>Spermatophyta</taxon>
        <taxon>Magnoliopsida</taxon>
        <taxon>eudicotyledons</taxon>
        <taxon>Gunneridae</taxon>
        <taxon>Pentapetalae</taxon>
        <taxon>rosids</taxon>
        <taxon>fabids</taxon>
        <taxon>Fagales</taxon>
        <taxon>Betulaceae</taxon>
        <taxon>Carpinus</taxon>
    </lineage>
</organism>
<name>A0A660KMT8_9ROSI</name>
<sequence>MGALLKLTDAILFLFFLVIALATPLINAQTCLPHNLFPQVIVDLKNWYSHEYGDYLVAEAHYAHFTPAKGEGSLSLHARVFEFGQEVETASASFGGDFVASYTGFR</sequence>
<evidence type="ECO:0008006" key="4">
    <source>
        <dbReference type="Google" id="ProtNLM"/>
    </source>
</evidence>
<dbReference type="PANTHER" id="PTHR31204">
    <property type="entry name" value="SIGMA INTRACELLULAR RECEPTOR 2"/>
    <property type="match status" value="1"/>
</dbReference>
<evidence type="ECO:0000313" key="3">
    <source>
        <dbReference type="Proteomes" id="UP000327013"/>
    </source>
</evidence>
<feature type="chain" id="PRO_5024911368" description="Dirigent protein" evidence="1">
    <location>
        <begin position="29"/>
        <end position="106"/>
    </location>
</feature>
<evidence type="ECO:0000313" key="2">
    <source>
        <dbReference type="EMBL" id="KAE8037702.1"/>
    </source>
</evidence>
<protein>
    <recommendedName>
        <fullName evidence="4">Dirigent protein</fullName>
    </recommendedName>
</protein>
<dbReference type="AlphaFoldDB" id="A0A660KMT8"/>
<proteinExistence type="predicted"/>
<gene>
    <name evidence="2" type="ORF">FH972_010268</name>
</gene>
<keyword evidence="3" id="KW-1185">Reference proteome</keyword>
<evidence type="ECO:0000256" key="1">
    <source>
        <dbReference type="SAM" id="SignalP"/>
    </source>
</evidence>
<feature type="signal peptide" evidence="1">
    <location>
        <begin position="1"/>
        <end position="28"/>
    </location>
</feature>
<dbReference type="GO" id="GO:0005783">
    <property type="term" value="C:endoplasmic reticulum"/>
    <property type="evidence" value="ECO:0007669"/>
    <property type="project" value="TreeGrafter"/>
</dbReference>
<dbReference type="InterPro" id="IPR051987">
    <property type="entry name" value="Sigma-2_receptor-like"/>
</dbReference>